<dbReference type="PANTHER" id="PTHR23021:SF11">
    <property type="entry name" value="SERPENTINE RECEPTOR, CLASS T"/>
    <property type="match status" value="1"/>
</dbReference>
<evidence type="ECO:0000313" key="2">
    <source>
        <dbReference type="Proteomes" id="UP000887574"/>
    </source>
</evidence>
<keyword evidence="1" id="KW-1133">Transmembrane helix</keyword>
<keyword evidence="1" id="KW-0472">Membrane</keyword>
<organism evidence="2 3">
    <name type="scientific">Ditylenchus dipsaci</name>
    <dbReference type="NCBI Taxonomy" id="166011"/>
    <lineage>
        <taxon>Eukaryota</taxon>
        <taxon>Metazoa</taxon>
        <taxon>Ecdysozoa</taxon>
        <taxon>Nematoda</taxon>
        <taxon>Chromadorea</taxon>
        <taxon>Rhabditida</taxon>
        <taxon>Tylenchina</taxon>
        <taxon>Tylenchomorpha</taxon>
        <taxon>Sphaerularioidea</taxon>
        <taxon>Anguinidae</taxon>
        <taxon>Anguininae</taxon>
        <taxon>Ditylenchus</taxon>
    </lineage>
</organism>
<reference evidence="3" key="1">
    <citation type="submission" date="2022-11" db="UniProtKB">
        <authorList>
            <consortium name="WormBaseParasite"/>
        </authorList>
    </citation>
    <scope>IDENTIFICATION</scope>
</reference>
<dbReference type="PANTHER" id="PTHR23021">
    <property type="entry name" value="SERPENTINE RECEPTOR, CLASS T"/>
    <property type="match status" value="1"/>
</dbReference>
<dbReference type="WBParaSite" id="jg19624">
    <property type="protein sequence ID" value="jg19624"/>
    <property type="gene ID" value="jg19624"/>
</dbReference>
<evidence type="ECO:0000256" key="1">
    <source>
        <dbReference type="SAM" id="Phobius"/>
    </source>
</evidence>
<dbReference type="AlphaFoldDB" id="A0A915DGH3"/>
<dbReference type="InterPro" id="IPR019425">
    <property type="entry name" value="7TM_GPCR_serpentine_rcpt_Srt"/>
</dbReference>
<dbReference type="Pfam" id="PF10321">
    <property type="entry name" value="7TM_GPCR_Srt"/>
    <property type="match status" value="1"/>
</dbReference>
<keyword evidence="1" id="KW-0812">Transmembrane</keyword>
<evidence type="ECO:0000313" key="3">
    <source>
        <dbReference type="WBParaSite" id="jg19624"/>
    </source>
</evidence>
<feature type="transmembrane region" description="Helical" evidence="1">
    <location>
        <begin position="139"/>
        <end position="158"/>
    </location>
</feature>
<protein>
    <submittedName>
        <fullName evidence="3">Uncharacterized protein</fullName>
    </submittedName>
</protein>
<feature type="transmembrane region" description="Helical" evidence="1">
    <location>
        <begin position="103"/>
        <end position="127"/>
    </location>
</feature>
<feature type="transmembrane region" description="Helical" evidence="1">
    <location>
        <begin position="62"/>
        <end position="83"/>
    </location>
</feature>
<accession>A0A915DGH3</accession>
<keyword evidence="2" id="KW-1185">Reference proteome</keyword>
<proteinExistence type="predicted"/>
<sequence length="173" mass="19954">MELYLFRPKQHYRLYGCANITVEDVPLEKRQHITEGVIIIALTATYYADNLAANYINNLHLIWDGGFSIAIPTLYIVFSLLFIAKFKKLKGDIKISRLQKLMLLQVFIISVLNLSTVSLYVAMMFIVPNEFIIHFAHFSWFHIHGIPPIIFCCLIPLLEQTLKGCVLKFSTNF</sequence>
<dbReference type="Proteomes" id="UP000887574">
    <property type="component" value="Unplaced"/>
</dbReference>
<name>A0A915DGH3_9BILA</name>